<dbReference type="Proteomes" id="UP001066276">
    <property type="component" value="Chromosome 8"/>
</dbReference>
<evidence type="ECO:0000256" key="1">
    <source>
        <dbReference type="SAM" id="MobiDB-lite"/>
    </source>
</evidence>
<evidence type="ECO:0000313" key="3">
    <source>
        <dbReference type="Proteomes" id="UP001066276"/>
    </source>
</evidence>
<reference evidence="2" key="1">
    <citation type="journal article" date="2022" name="bioRxiv">
        <title>Sequencing and chromosome-scale assembly of the giantPleurodeles waltlgenome.</title>
        <authorList>
            <person name="Brown T."/>
            <person name="Elewa A."/>
            <person name="Iarovenko S."/>
            <person name="Subramanian E."/>
            <person name="Araus A.J."/>
            <person name="Petzold A."/>
            <person name="Susuki M."/>
            <person name="Suzuki K.-i.T."/>
            <person name="Hayashi T."/>
            <person name="Toyoda A."/>
            <person name="Oliveira C."/>
            <person name="Osipova E."/>
            <person name="Leigh N.D."/>
            <person name="Simon A."/>
            <person name="Yun M.H."/>
        </authorList>
    </citation>
    <scope>NUCLEOTIDE SEQUENCE</scope>
    <source>
        <strain evidence="2">20211129_DDA</strain>
        <tissue evidence="2">Liver</tissue>
    </source>
</reference>
<accession>A0AAV7NAP9</accession>
<evidence type="ECO:0000313" key="2">
    <source>
        <dbReference type="EMBL" id="KAJ1113160.1"/>
    </source>
</evidence>
<organism evidence="2 3">
    <name type="scientific">Pleurodeles waltl</name>
    <name type="common">Iberian ribbed newt</name>
    <dbReference type="NCBI Taxonomy" id="8319"/>
    <lineage>
        <taxon>Eukaryota</taxon>
        <taxon>Metazoa</taxon>
        <taxon>Chordata</taxon>
        <taxon>Craniata</taxon>
        <taxon>Vertebrata</taxon>
        <taxon>Euteleostomi</taxon>
        <taxon>Amphibia</taxon>
        <taxon>Batrachia</taxon>
        <taxon>Caudata</taxon>
        <taxon>Salamandroidea</taxon>
        <taxon>Salamandridae</taxon>
        <taxon>Pleurodelinae</taxon>
        <taxon>Pleurodeles</taxon>
    </lineage>
</organism>
<sequence length="182" mass="19214">MEGTSRRTAAVEHDPLSAILGQANYQNKFEAKALRASLYGTNCGRPTRDLCVCTSRVLMSNECLYAAPPFHCTATIAEEHKCVRPVPLGDRGRPAMLSRDTPGRTPSQVSGAAGLTARLRRDSPAACLQAGASAVTFSLGPGHPDPAQGSRISCRPGVRTGPLRGSPTDKSSLLLHATRLPP</sequence>
<feature type="region of interest" description="Disordered" evidence="1">
    <location>
        <begin position="139"/>
        <end position="182"/>
    </location>
</feature>
<proteinExistence type="predicted"/>
<protein>
    <submittedName>
        <fullName evidence="2">Uncharacterized protein</fullName>
    </submittedName>
</protein>
<keyword evidence="3" id="KW-1185">Reference proteome</keyword>
<dbReference type="EMBL" id="JANPWB010000012">
    <property type="protein sequence ID" value="KAJ1113160.1"/>
    <property type="molecule type" value="Genomic_DNA"/>
</dbReference>
<gene>
    <name evidence="2" type="ORF">NDU88_001415</name>
</gene>
<dbReference type="AlphaFoldDB" id="A0AAV7NAP9"/>
<name>A0AAV7NAP9_PLEWA</name>
<comment type="caution">
    <text evidence="2">The sequence shown here is derived from an EMBL/GenBank/DDBJ whole genome shotgun (WGS) entry which is preliminary data.</text>
</comment>